<reference evidence="3 4" key="1">
    <citation type="submission" date="2018-02" db="EMBL/GenBank/DDBJ databases">
        <authorList>
            <person name="Moore K."/>
            <person name="Momper L."/>
        </authorList>
    </citation>
    <scope>NUCLEOTIDE SEQUENCE [LARGE SCALE GENOMIC DNA]</scope>
    <source>
        <strain evidence="3 4">CCALA 015</strain>
    </source>
</reference>
<proteinExistence type="predicted"/>
<evidence type="ECO:0000256" key="1">
    <source>
        <dbReference type="SAM" id="Coils"/>
    </source>
</evidence>
<evidence type="ECO:0000313" key="3">
    <source>
        <dbReference type="EMBL" id="PSB38667.1"/>
    </source>
</evidence>
<comment type="caution">
    <text evidence="3">The sequence shown here is derived from an EMBL/GenBank/DDBJ whole genome shotgun (WGS) entry which is preliminary data.</text>
</comment>
<evidence type="ECO:0000256" key="2">
    <source>
        <dbReference type="SAM" id="MobiDB-lite"/>
    </source>
</evidence>
<dbReference type="RefSeq" id="WP_106219943.1">
    <property type="nucleotide sequence ID" value="NZ_PVWP01000002.1"/>
</dbReference>
<sequence length="381" mass="42791">MSDPSDSIDLPGQLQALSRRLSQSNPELYRHVALYLQVLRQVLPQQVRQACFHLATQVHPLRYSELPVERRRLLHGQIQELVGRCCSLLTVEQLVILAAQISRERQRRDRHEREQLLEELTWEGDGGAGEPEPLPPGSVQIAFAPPLAGGSFLWGALSRGEAPPPDRDEGRRGDPDDGPPQHRDGALPEDPDEDSEEDPDEDSEADSEDDAPDGTPGGSGPEPADTLWQAGRLPDDPERVLRWMDGMELALGRRLRNLSHAVNVELLRGGVSRSLLPVSLLDAVLAGQLETMAAPANLMRLPLPFPGARAPQGQTLAVLLRPTDLELEEPRLRTCRRRLQQHRQEVRRMAQQFRRLQRRLRIHQAEQLWLQDIRPPSIPND</sequence>
<gene>
    <name evidence="3" type="ORF">C7B81_03665</name>
</gene>
<name>A0ABX5FCC5_9CHRO</name>
<dbReference type="Proteomes" id="UP000238218">
    <property type="component" value="Unassembled WGS sequence"/>
</dbReference>
<reference evidence="3 4" key="2">
    <citation type="submission" date="2018-03" db="EMBL/GenBank/DDBJ databases">
        <title>The ancient ancestry and fast evolution of plastids.</title>
        <authorList>
            <person name="Moore K.R."/>
            <person name="Magnabosco C."/>
            <person name="Momper L."/>
            <person name="Gold D.A."/>
            <person name="Bosak T."/>
            <person name="Fournier G.P."/>
        </authorList>
    </citation>
    <scope>NUCLEOTIDE SEQUENCE [LARGE SCALE GENOMIC DNA]</scope>
    <source>
        <strain evidence="3 4">CCALA 015</strain>
    </source>
</reference>
<keyword evidence="1" id="KW-0175">Coiled coil</keyword>
<feature type="coiled-coil region" evidence="1">
    <location>
        <begin position="332"/>
        <end position="366"/>
    </location>
</feature>
<dbReference type="EMBL" id="PVWP01000002">
    <property type="protein sequence ID" value="PSB38667.1"/>
    <property type="molecule type" value="Genomic_DNA"/>
</dbReference>
<evidence type="ECO:0000313" key="4">
    <source>
        <dbReference type="Proteomes" id="UP000238218"/>
    </source>
</evidence>
<feature type="region of interest" description="Disordered" evidence="2">
    <location>
        <begin position="119"/>
        <end position="233"/>
    </location>
</feature>
<keyword evidence="4" id="KW-1185">Reference proteome</keyword>
<protein>
    <submittedName>
        <fullName evidence="3">Uncharacterized protein</fullName>
    </submittedName>
</protein>
<feature type="compositionally biased region" description="Acidic residues" evidence="2">
    <location>
        <begin position="187"/>
        <end position="212"/>
    </location>
</feature>
<accession>A0ABX5FCC5</accession>
<feature type="compositionally biased region" description="Basic and acidic residues" evidence="2">
    <location>
        <begin position="164"/>
        <end position="186"/>
    </location>
</feature>
<organism evidence="3 4">
    <name type="scientific">Aphanothece cf. minutissima CCALA 015</name>
    <dbReference type="NCBI Taxonomy" id="2107695"/>
    <lineage>
        <taxon>Bacteria</taxon>
        <taxon>Bacillati</taxon>
        <taxon>Cyanobacteriota</taxon>
        <taxon>Cyanophyceae</taxon>
        <taxon>Oscillatoriophycideae</taxon>
        <taxon>Chroococcales</taxon>
        <taxon>Aphanothecaceae</taxon>
        <taxon>Aphanothece</taxon>
    </lineage>
</organism>